<reference evidence="1 2" key="2">
    <citation type="journal article" date="2019" name="G3 (Bethesda)">
        <title>Hybrid Assembly of the Genome of the Entomopathogenic Nematode Steinernema carpocapsae Identifies the X-Chromosome.</title>
        <authorList>
            <person name="Serra L."/>
            <person name="Macchietto M."/>
            <person name="Macias-Munoz A."/>
            <person name="McGill C.J."/>
            <person name="Rodriguez I.M."/>
            <person name="Rodriguez B."/>
            <person name="Murad R."/>
            <person name="Mortazavi A."/>
        </authorList>
    </citation>
    <scope>NUCLEOTIDE SEQUENCE [LARGE SCALE GENOMIC DNA]</scope>
    <source>
        <strain evidence="1 2">ALL</strain>
    </source>
</reference>
<reference evidence="1 2" key="1">
    <citation type="journal article" date="2015" name="Genome Biol.">
        <title>Comparative genomics of Steinernema reveals deeply conserved gene regulatory networks.</title>
        <authorList>
            <person name="Dillman A.R."/>
            <person name="Macchietto M."/>
            <person name="Porter C.F."/>
            <person name="Rogers A."/>
            <person name="Williams B."/>
            <person name="Antoshechkin I."/>
            <person name="Lee M.M."/>
            <person name="Goodwin Z."/>
            <person name="Lu X."/>
            <person name="Lewis E.E."/>
            <person name="Goodrich-Blair H."/>
            <person name="Stock S.P."/>
            <person name="Adams B.J."/>
            <person name="Sternberg P.W."/>
            <person name="Mortazavi A."/>
        </authorList>
    </citation>
    <scope>NUCLEOTIDE SEQUENCE [LARGE SCALE GENOMIC DNA]</scope>
    <source>
        <strain evidence="1 2">ALL</strain>
    </source>
</reference>
<name>A0A4U8UWQ7_STECR</name>
<gene>
    <name evidence="1" type="ORF">L596_004738</name>
</gene>
<sequence>MCFLSSSHCTRVKHGYIRLRSLFTYSESQFPDLVSSLKSATTVVRSGVKLAVQQRLFRCGKNRAVVNSRWHKGAAMTGATDTRTPHVAFLHILAVKGRGGNIFCLDQQNGHLLWRSPCGGRRLIIVIKTSVLMRLHRWETSFAALQRDTTEWLV</sequence>
<accession>A0A4U8UWQ7</accession>
<organism evidence="1 2">
    <name type="scientific">Steinernema carpocapsae</name>
    <name type="common">Entomopathogenic nematode</name>
    <dbReference type="NCBI Taxonomy" id="34508"/>
    <lineage>
        <taxon>Eukaryota</taxon>
        <taxon>Metazoa</taxon>
        <taxon>Ecdysozoa</taxon>
        <taxon>Nematoda</taxon>
        <taxon>Chromadorea</taxon>
        <taxon>Rhabditida</taxon>
        <taxon>Tylenchina</taxon>
        <taxon>Panagrolaimomorpha</taxon>
        <taxon>Strongyloidoidea</taxon>
        <taxon>Steinernematidae</taxon>
        <taxon>Steinernema</taxon>
    </lineage>
</organism>
<protein>
    <submittedName>
        <fullName evidence="1">Uncharacterized protein</fullName>
    </submittedName>
</protein>
<evidence type="ECO:0000313" key="2">
    <source>
        <dbReference type="Proteomes" id="UP000298663"/>
    </source>
</evidence>
<proteinExistence type="predicted"/>
<keyword evidence="2" id="KW-1185">Reference proteome</keyword>
<dbReference type="EMBL" id="AZBU02000001">
    <property type="protein sequence ID" value="TMS37900.1"/>
    <property type="molecule type" value="Genomic_DNA"/>
</dbReference>
<dbReference type="AlphaFoldDB" id="A0A4U8UWQ7"/>
<dbReference type="Proteomes" id="UP000298663">
    <property type="component" value="Unassembled WGS sequence"/>
</dbReference>
<comment type="caution">
    <text evidence="1">The sequence shown here is derived from an EMBL/GenBank/DDBJ whole genome shotgun (WGS) entry which is preliminary data.</text>
</comment>
<evidence type="ECO:0000313" key="1">
    <source>
        <dbReference type="EMBL" id="TMS37900.1"/>
    </source>
</evidence>